<evidence type="ECO:0000256" key="1">
    <source>
        <dbReference type="SAM" id="MobiDB-lite"/>
    </source>
</evidence>
<dbReference type="EMBL" id="WOCE01000019">
    <property type="protein sequence ID" value="KAE9592408.1"/>
    <property type="molecule type" value="Genomic_DNA"/>
</dbReference>
<protein>
    <recommendedName>
        <fullName evidence="4">Nuclear pore complex protein NUP1-like</fullName>
    </recommendedName>
</protein>
<dbReference type="GO" id="GO:0016973">
    <property type="term" value="P:poly(A)+ mRNA export from nucleus"/>
    <property type="evidence" value="ECO:0007669"/>
    <property type="project" value="TreeGrafter"/>
</dbReference>
<feature type="compositionally biased region" description="Basic residues" evidence="1">
    <location>
        <begin position="1292"/>
        <end position="1305"/>
    </location>
</feature>
<organism evidence="2 3">
    <name type="scientific">Lupinus albus</name>
    <name type="common">White lupine</name>
    <name type="synonym">Lupinus termis</name>
    <dbReference type="NCBI Taxonomy" id="3870"/>
    <lineage>
        <taxon>Eukaryota</taxon>
        <taxon>Viridiplantae</taxon>
        <taxon>Streptophyta</taxon>
        <taxon>Embryophyta</taxon>
        <taxon>Tracheophyta</taxon>
        <taxon>Spermatophyta</taxon>
        <taxon>Magnoliopsida</taxon>
        <taxon>eudicotyledons</taxon>
        <taxon>Gunneridae</taxon>
        <taxon>Pentapetalae</taxon>
        <taxon>rosids</taxon>
        <taxon>fabids</taxon>
        <taxon>Fabales</taxon>
        <taxon>Fabaceae</taxon>
        <taxon>Papilionoideae</taxon>
        <taxon>50 kb inversion clade</taxon>
        <taxon>genistoids sensu lato</taxon>
        <taxon>core genistoids</taxon>
        <taxon>Genisteae</taxon>
        <taxon>Lupinus</taxon>
    </lineage>
</organism>
<reference evidence="3" key="1">
    <citation type="journal article" date="2020" name="Nat. Commun.">
        <title>Genome sequence of the cluster root forming white lupin.</title>
        <authorList>
            <person name="Hufnagel B."/>
            <person name="Marques A."/>
            <person name="Soriano A."/>
            <person name="Marques L."/>
            <person name="Divol F."/>
            <person name="Doumas P."/>
            <person name="Sallet E."/>
            <person name="Mancinotti D."/>
            <person name="Carrere S."/>
            <person name="Marande W."/>
            <person name="Arribat S."/>
            <person name="Keller J."/>
            <person name="Huneau C."/>
            <person name="Blein T."/>
            <person name="Aime D."/>
            <person name="Laguerre M."/>
            <person name="Taylor J."/>
            <person name="Schubert V."/>
            <person name="Nelson M."/>
            <person name="Geu-Flores F."/>
            <person name="Crespi M."/>
            <person name="Gallardo-Guerrero K."/>
            <person name="Delaux P.-M."/>
            <person name="Salse J."/>
            <person name="Berges H."/>
            <person name="Guyot R."/>
            <person name="Gouzy J."/>
            <person name="Peret B."/>
        </authorList>
    </citation>
    <scope>NUCLEOTIDE SEQUENCE [LARGE SCALE GENOMIC DNA]</scope>
    <source>
        <strain evidence="3">cv. Amiga</strain>
    </source>
</reference>
<comment type="caution">
    <text evidence="2">The sequence shown here is derived from an EMBL/GenBank/DDBJ whole genome shotgun (WGS) entry which is preliminary data.</text>
</comment>
<dbReference type="OrthoDB" id="653468at2759"/>
<sequence length="1305" mass="136319">MATAREENPYQSGGGSGVAGFGKFRKRPFTRSQTTPYDRPATALRNPNRNNGWLSKIVDPAQRFIAYSANKLFSSVFRKRLPPPSPTSPSSEAVQDVRDNHQESAVFVANDFSCKQQVAIVESDVQINTSDGGELTILEKLLKQKTFTSEEINHLTALMRSKTLDSAVKEEGNRTEMVLPSDPVLHSNLKNDYSKMAEQENGIKNSVFSYPYVTTNAPIEEDVASPAELAKAYMGSRPSKVSPSMLGLRSLPREDQTLLKSQHFTSKAPIMSVVPRATTSLARVHDNGFLTPRSHGRSAIHSMARTPYARVFPASKQGVGVALGEPSSSAQYALDHNVLSGSKQGALKRRSSVLDSDIGSVGPIRRIRHKSNLLSSNGLALHHPGSPLSIARSRVGTDASQQPSYSMQKPILLGEVKQSHKKLSAESVDDRKHTASFPLPSRSSEMASKILQQLDKLVSPKEKSFELRLPILNDKSPMKLSSSMLRGQALRSMETVDSSKFLDNIRENELDGTIGNSSATAEKLSSQIDKVENGPLKFVSPTDGSVSVKTDADATVPRKQAISIAKLDDSSLTKPISYPQKKRAFHISANEDYLEMDEDAYPNGALSSFPLSGKETTGSTAVADKTTSSTATILQKPLGSSIVMPSNSFAVDGKPHVGTVDGEKVDVLTSRTSSIFDLTFKPVIAAATAATQTIIGSDKSAPPNGSLANPPLFNFGNKVVPSMEPTSANSLSKECTNSGPVFGLEKVVSSKEPGADAPLVNFGINKNIQNAPQVPFTFSSSVGGELNGVKFGGASDSNMKTSISSTTVTSVVDSIPKFIQSDDADVKTNTITGFSTRASEPAVSSAVSTPLSTSPMNIFTFGNSSNQNGPVALSPSFSSSLPFMVTNNSTSLNMFSSSPLAASSSGNISDTAASASISMTTSTPAVIASSNINSSTSEVASTSSTPSVFKFGSTPSPSTGLPVSSTSGSEPVETKKDTGIGILGSTSFGSSSASVGSTGSGIFGFSSSAMTTVNSQSQVSAFGSTSDSVSGTLAPPATSVFSSSTKSQSVAFGSSASSPLFGFTGNTTFSSGSSFFPSSNPATNIFNSGTTFGQSTNAFSSEANPASSNSVTSSTPFGLSSWQSTSFGSSFNSSSSPSPGFSFLAASVASTSSPMMFGSTTSASSAPQFSFTSAAPTTNLQPAFGSSSPVFAFGSAPVNNDQMGTEDSMAEDTVQATQPVTPVCGQQPAPPQSNFVFGAPTPTPTGASPFQFSSQQSSTPPNPSPFQASGSLEFNSGGSFSLGPGGSDKSGRKIVRVNKNKLRKK</sequence>
<dbReference type="Proteomes" id="UP000447434">
    <property type="component" value="Chromosome 19"/>
</dbReference>
<evidence type="ECO:0000313" key="3">
    <source>
        <dbReference type="Proteomes" id="UP000447434"/>
    </source>
</evidence>
<feature type="region of interest" description="Disordered" evidence="1">
    <location>
        <begin position="936"/>
        <end position="978"/>
    </location>
</feature>
<name>A0A6A4P0C6_LUPAL</name>
<keyword evidence="3" id="KW-1185">Reference proteome</keyword>
<dbReference type="PANTHER" id="PTHR33416:SF20">
    <property type="entry name" value="NUCLEAR PORE COMPLEX PROTEIN NUP1"/>
    <property type="match status" value="1"/>
</dbReference>
<dbReference type="GO" id="GO:0005635">
    <property type="term" value="C:nuclear envelope"/>
    <property type="evidence" value="ECO:0007669"/>
    <property type="project" value="TreeGrafter"/>
</dbReference>
<feature type="compositionally biased region" description="Low complexity" evidence="1">
    <location>
        <begin position="936"/>
        <end position="947"/>
    </location>
</feature>
<gene>
    <name evidence="2" type="ORF">Lalb_Chr19g0128991</name>
</gene>
<proteinExistence type="predicted"/>
<feature type="region of interest" description="Disordered" evidence="1">
    <location>
        <begin position="1224"/>
        <end position="1305"/>
    </location>
</feature>
<feature type="compositionally biased region" description="Polar residues" evidence="1">
    <location>
        <begin position="953"/>
        <end position="969"/>
    </location>
</feature>
<evidence type="ECO:0008006" key="4">
    <source>
        <dbReference type="Google" id="ProtNLM"/>
    </source>
</evidence>
<dbReference type="GO" id="GO:0071763">
    <property type="term" value="P:nuclear membrane organization"/>
    <property type="evidence" value="ECO:0007669"/>
    <property type="project" value="TreeGrafter"/>
</dbReference>
<dbReference type="PANTHER" id="PTHR33416">
    <property type="entry name" value="NUCLEAR PORE COMPLEX PROTEIN NUP1"/>
    <property type="match status" value="1"/>
</dbReference>
<feature type="region of interest" description="Disordered" evidence="1">
    <location>
        <begin position="1"/>
        <end position="52"/>
    </location>
</feature>
<accession>A0A6A4P0C6</accession>
<feature type="compositionally biased region" description="Low complexity" evidence="1">
    <location>
        <begin position="1244"/>
        <end position="1259"/>
    </location>
</feature>
<evidence type="ECO:0000313" key="2">
    <source>
        <dbReference type="EMBL" id="KAE9592408.1"/>
    </source>
</evidence>